<evidence type="ECO:0000313" key="2">
    <source>
        <dbReference type="EMBL" id="KAK5864793.1"/>
    </source>
</evidence>
<sequence>MSDLIRGFRDQLTTSMDSVLRRAVFEIMMIFENSLHEHQMELVHKGEEVAQLKMKLQRAEVRLTEIECGGSRGAEVKKGGTEDVVNAPEPTDDVPEIHFEVPDDWCAPLGCETVTKQEYLCPSVRLRQLSIRLSPISIKQEVCN</sequence>
<organism evidence="2 3">
    <name type="scientific">Eleginops maclovinus</name>
    <name type="common">Patagonian blennie</name>
    <name type="synonym">Eleginus maclovinus</name>
    <dbReference type="NCBI Taxonomy" id="56733"/>
    <lineage>
        <taxon>Eukaryota</taxon>
        <taxon>Metazoa</taxon>
        <taxon>Chordata</taxon>
        <taxon>Craniata</taxon>
        <taxon>Vertebrata</taxon>
        <taxon>Euteleostomi</taxon>
        <taxon>Actinopterygii</taxon>
        <taxon>Neopterygii</taxon>
        <taxon>Teleostei</taxon>
        <taxon>Neoteleostei</taxon>
        <taxon>Acanthomorphata</taxon>
        <taxon>Eupercaria</taxon>
        <taxon>Perciformes</taxon>
        <taxon>Notothenioidei</taxon>
        <taxon>Eleginopidae</taxon>
        <taxon>Eleginops</taxon>
    </lineage>
</organism>
<gene>
    <name evidence="2" type="ORF">PBY51_016006</name>
</gene>
<dbReference type="AlphaFoldDB" id="A0AAN8ALW2"/>
<dbReference type="Proteomes" id="UP001346869">
    <property type="component" value="Unassembled WGS sequence"/>
</dbReference>
<comment type="caution">
    <text evidence="2">The sequence shown here is derived from an EMBL/GenBank/DDBJ whole genome shotgun (WGS) entry which is preliminary data.</text>
</comment>
<proteinExistence type="predicted"/>
<accession>A0AAN8ALW2</accession>
<reference evidence="2 3" key="2">
    <citation type="journal article" date="2023" name="Mol. Biol. Evol.">
        <title>Genomics of Secondarily Temperate Adaptation in the Only Non-Antarctic Icefish.</title>
        <authorList>
            <person name="Rivera-Colon A.G."/>
            <person name="Rayamajhi N."/>
            <person name="Minhas B.F."/>
            <person name="Madrigal G."/>
            <person name="Bilyk K.T."/>
            <person name="Yoon V."/>
            <person name="Hune M."/>
            <person name="Gregory S."/>
            <person name="Cheng C.H.C."/>
            <person name="Catchen J.M."/>
        </authorList>
    </citation>
    <scope>NUCLEOTIDE SEQUENCE [LARGE SCALE GENOMIC DNA]</scope>
    <source>
        <strain evidence="2">JMC-PN-2008</strain>
    </source>
</reference>
<evidence type="ECO:0000313" key="3">
    <source>
        <dbReference type="Proteomes" id="UP001346869"/>
    </source>
</evidence>
<name>A0AAN8ALW2_ELEMC</name>
<reference evidence="2 3" key="1">
    <citation type="journal article" date="2023" name="Genes (Basel)">
        <title>Chromosome-Level Genome Assembly and Circadian Gene Repertoire of the Patagonia Blennie Eleginops maclovinus-The Closest Ancestral Proxy of Antarctic Cryonotothenioids.</title>
        <authorList>
            <person name="Cheng C.C."/>
            <person name="Rivera-Colon A.G."/>
            <person name="Minhas B.F."/>
            <person name="Wilson L."/>
            <person name="Rayamajhi N."/>
            <person name="Vargas-Chacoff L."/>
            <person name="Catchen J.M."/>
        </authorList>
    </citation>
    <scope>NUCLEOTIDE SEQUENCE [LARGE SCALE GENOMIC DNA]</scope>
    <source>
        <strain evidence="2">JMC-PN-2008</strain>
    </source>
</reference>
<feature type="region of interest" description="Disordered" evidence="1">
    <location>
        <begin position="72"/>
        <end position="93"/>
    </location>
</feature>
<protein>
    <submittedName>
        <fullName evidence="2">Uncharacterized protein</fullName>
    </submittedName>
</protein>
<keyword evidence="3" id="KW-1185">Reference proteome</keyword>
<dbReference type="EMBL" id="JAUZQC010000010">
    <property type="protein sequence ID" value="KAK5864793.1"/>
    <property type="molecule type" value="Genomic_DNA"/>
</dbReference>
<evidence type="ECO:0000256" key="1">
    <source>
        <dbReference type="SAM" id="MobiDB-lite"/>
    </source>
</evidence>